<evidence type="ECO:0000313" key="6">
    <source>
        <dbReference type="Proteomes" id="UP000762676"/>
    </source>
</evidence>
<evidence type="ECO:0000256" key="3">
    <source>
        <dbReference type="SAM" id="SignalP"/>
    </source>
</evidence>
<keyword evidence="3" id="KW-0732">Signal</keyword>
<evidence type="ECO:0000256" key="1">
    <source>
        <dbReference type="ARBA" id="ARBA00023157"/>
    </source>
</evidence>
<organism evidence="5 6">
    <name type="scientific">Elysia marginata</name>
    <dbReference type="NCBI Taxonomy" id="1093978"/>
    <lineage>
        <taxon>Eukaryota</taxon>
        <taxon>Metazoa</taxon>
        <taxon>Spiralia</taxon>
        <taxon>Lophotrochozoa</taxon>
        <taxon>Mollusca</taxon>
        <taxon>Gastropoda</taxon>
        <taxon>Heterobranchia</taxon>
        <taxon>Euthyneura</taxon>
        <taxon>Panpulmonata</taxon>
        <taxon>Sacoglossa</taxon>
        <taxon>Placobranchoidea</taxon>
        <taxon>Plakobranchidae</taxon>
        <taxon>Elysia</taxon>
    </lineage>
</organism>
<evidence type="ECO:0000259" key="4">
    <source>
        <dbReference type="PROSITE" id="PS50958"/>
    </source>
</evidence>
<feature type="compositionally biased region" description="Polar residues" evidence="2">
    <location>
        <begin position="51"/>
        <end position="61"/>
    </location>
</feature>
<feature type="signal peptide" evidence="3">
    <location>
        <begin position="1"/>
        <end position="26"/>
    </location>
</feature>
<feature type="region of interest" description="Disordered" evidence="2">
    <location>
        <begin position="44"/>
        <end position="76"/>
    </location>
</feature>
<evidence type="ECO:0000256" key="2">
    <source>
        <dbReference type="SAM" id="MobiDB-lite"/>
    </source>
</evidence>
<protein>
    <submittedName>
        <fullName evidence="5">Carbohydrate sulfotransferase</fullName>
    </submittedName>
</protein>
<name>A0AAV4HA13_9GAST</name>
<gene>
    <name evidence="5" type="ORF">ElyMa_002664600</name>
</gene>
<dbReference type="AlphaFoldDB" id="A0AAV4HA13"/>
<reference evidence="5 6" key="1">
    <citation type="journal article" date="2021" name="Elife">
        <title>Chloroplast acquisition without the gene transfer in kleptoplastic sea slugs, Plakobranchus ocellatus.</title>
        <authorList>
            <person name="Maeda T."/>
            <person name="Takahashi S."/>
            <person name="Yoshida T."/>
            <person name="Shimamura S."/>
            <person name="Takaki Y."/>
            <person name="Nagai Y."/>
            <person name="Toyoda A."/>
            <person name="Suzuki Y."/>
            <person name="Arimoto A."/>
            <person name="Ishii H."/>
            <person name="Satoh N."/>
            <person name="Nishiyama T."/>
            <person name="Hasebe M."/>
            <person name="Maruyama T."/>
            <person name="Minagawa J."/>
            <person name="Obokata J."/>
            <person name="Shigenobu S."/>
        </authorList>
    </citation>
    <scope>NUCLEOTIDE SEQUENCE [LARGE SCALE GENOMIC DNA]</scope>
</reference>
<feature type="domain" description="SMB" evidence="4">
    <location>
        <begin position="282"/>
        <end position="323"/>
    </location>
</feature>
<dbReference type="Gene3D" id="4.10.410.20">
    <property type="match status" value="1"/>
</dbReference>
<dbReference type="Proteomes" id="UP000762676">
    <property type="component" value="Unassembled WGS sequence"/>
</dbReference>
<dbReference type="PROSITE" id="PS50958">
    <property type="entry name" value="SMB_2"/>
    <property type="match status" value="1"/>
</dbReference>
<feature type="chain" id="PRO_5043349148" evidence="3">
    <location>
        <begin position="27"/>
        <end position="873"/>
    </location>
</feature>
<dbReference type="InterPro" id="IPR001212">
    <property type="entry name" value="Somatomedin_B_dom"/>
</dbReference>
<dbReference type="Pfam" id="PF01033">
    <property type="entry name" value="Somatomedin_B"/>
    <property type="match status" value="1"/>
</dbReference>
<dbReference type="SUPFAM" id="SSF90188">
    <property type="entry name" value="Somatomedin B domain"/>
    <property type="match status" value="1"/>
</dbReference>
<evidence type="ECO:0000313" key="5">
    <source>
        <dbReference type="EMBL" id="GFR94285.1"/>
    </source>
</evidence>
<keyword evidence="6" id="KW-1185">Reference proteome</keyword>
<accession>A0AAV4HA13</accession>
<dbReference type="EMBL" id="BMAT01005493">
    <property type="protein sequence ID" value="GFR94285.1"/>
    <property type="molecule type" value="Genomic_DNA"/>
</dbReference>
<keyword evidence="1" id="KW-1015">Disulfide bond</keyword>
<feature type="region of interest" description="Disordered" evidence="2">
    <location>
        <begin position="214"/>
        <end position="236"/>
    </location>
</feature>
<proteinExistence type="predicted"/>
<comment type="caution">
    <text evidence="5">The sequence shown here is derived from an EMBL/GenBank/DDBJ whole genome shotgun (WGS) entry which is preliminary data.</text>
</comment>
<sequence>MQPHILRFLALQLLVVSPSQNTCTRAVQTKNKFFSVVSPAVNPKAKESPAQPITTEPITQANDKRISKPSGNMDVNSTEQRFISKNYEFSNDDKKHISKNYEFSNDDKKPDGKTGKIPNSFYDFQNSDVNLTQILRFAARREVGLPDITNTTRFVQKDDGFSTTSEQLLAEDTNLTGAANNVFFHINRSNLPSSNDIPKSARFLHLKSSIRSSSKIIGSNPQDNNTASGSNSVSDGMDLQSMYKKSTTVPTISAGTANMEISKSVKTQTITESVQFMSSSEAFMSCVRRCGEDTNLPCSCHEKCLVHKNCCEDLAGVCPGLYNYAARKFRHLLSAQVRCDQVAAIFVVDSCPAMSSRDAALEKTRLVDNSMSGSAPEQGQMKDGQLDRYSLSEILSNAPLTDYNTGIIYANASIFNCNNNVLFLSSNLTTNPTASTWKTQIGTAAHNIMNTGNIFDINQELDLSEYSYVPPKAHPLSAGSLCYSSEALACVSELSRRLGVQSLVCNMSVSHYYMVRHAVYALSSYEVRAHNICAWCLSSTQISLVSGSRFFSSGLQILMSVSDTPGHVVFVLPESDQRQRLSIPWLSWTCRNPDSTRNHTDRSCRVLKCSRHFVYTSEGVCRKIVDVEISLQNTFLFEGKPCRIESDDFAEFSECYFQEMFNLKPTGTPYKSFHVQEKSLNFNLTVIRMEMYIAGDDFQDNVIDELTDNKKPMSQGVLLFANQYCSTNEEQIRSKNGLAKVKSPLTVKQNEFGTRGLHVSWTGRLYPYIRRDVKAMNVSSNIFFSYCFQLFHEGSNADKAGFLSDTLNCIEYSETLLDLTNGTEIISTVSEIAAQKCLRKVEAKFKSKGCKSCFYFTMLHLIVVVGMLAGENY</sequence>
<feature type="compositionally biased region" description="Polar residues" evidence="2">
    <location>
        <begin position="220"/>
        <end position="234"/>
    </location>
</feature>
<dbReference type="InterPro" id="IPR036024">
    <property type="entry name" value="Somatomedin_B-like_dom_sf"/>
</dbReference>